<name>A0ACB7ZUP7_9AGAM</name>
<proteinExistence type="predicted"/>
<protein>
    <submittedName>
        <fullName evidence="1">Uncharacterized protein</fullName>
    </submittedName>
</protein>
<keyword evidence="2" id="KW-1185">Reference proteome</keyword>
<comment type="caution">
    <text evidence="1">The sequence shown here is derived from an EMBL/GenBank/DDBJ whole genome shotgun (WGS) entry which is preliminary data.</text>
</comment>
<sequence length="96" mass="10327">MGALFNASASLASHPSVIASLNTHVKFVQAQVELQACESHLAAEEHQFELARVMTVHDGLGGRRCRALIEGLRLDLVGSRNKWAVYAGVTSTKSPL</sequence>
<organism evidence="1 2">
    <name type="scientific">Hygrophoropsis aurantiaca</name>
    <dbReference type="NCBI Taxonomy" id="72124"/>
    <lineage>
        <taxon>Eukaryota</taxon>
        <taxon>Fungi</taxon>
        <taxon>Dikarya</taxon>
        <taxon>Basidiomycota</taxon>
        <taxon>Agaricomycotina</taxon>
        <taxon>Agaricomycetes</taxon>
        <taxon>Agaricomycetidae</taxon>
        <taxon>Boletales</taxon>
        <taxon>Coniophorineae</taxon>
        <taxon>Hygrophoropsidaceae</taxon>
        <taxon>Hygrophoropsis</taxon>
    </lineage>
</organism>
<dbReference type="Proteomes" id="UP000790377">
    <property type="component" value="Unassembled WGS sequence"/>
</dbReference>
<accession>A0ACB7ZUP7</accession>
<reference evidence="1" key="1">
    <citation type="journal article" date="2021" name="New Phytol.">
        <title>Evolutionary innovations through gain and loss of genes in the ectomycorrhizal Boletales.</title>
        <authorList>
            <person name="Wu G."/>
            <person name="Miyauchi S."/>
            <person name="Morin E."/>
            <person name="Kuo A."/>
            <person name="Drula E."/>
            <person name="Varga T."/>
            <person name="Kohler A."/>
            <person name="Feng B."/>
            <person name="Cao Y."/>
            <person name="Lipzen A."/>
            <person name="Daum C."/>
            <person name="Hundley H."/>
            <person name="Pangilinan J."/>
            <person name="Johnson J."/>
            <person name="Barry K."/>
            <person name="LaButti K."/>
            <person name="Ng V."/>
            <person name="Ahrendt S."/>
            <person name="Min B."/>
            <person name="Choi I.G."/>
            <person name="Park H."/>
            <person name="Plett J.M."/>
            <person name="Magnuson J."/>
            <person name="Spatafora J.W."/>
            <person name="Nagy L.G."/>
            <person name="Henrissat B."/>
            <person name="Grigoriev I.V."/>
            <person name="Yang Z.L."/>
            <person name="Xu J."/>
            <person name="Martin F.M."/>
        </authorList>
    </citation>
    <scope>NUCLEOTIDE SEQUENCE</scope>
    <source>
        <strain evidence="1">ATCC 28755</strain>
    </source>
</reference>
<evidence type="ECO:0000313" key="1">
    <source>
        <dbReference type="EMBL" id="KAH7904447.1"/>
    </source>
</evidence>
<evidence type="ECO:0000313" key="2">
    <source>
        <dbReference type="Proteomes" id="UP000790377"/>
    </source>
</evidence>
<dbReference type="EMBL" id="MU268471">
    <property type="protein sequence ID" value="KAH7904447.1"/>
    <property type="molecule type" value="Genomic_DNA"/>
</dbReference>
<gene>
    <name evidence="1" type="ORF">BJ138DRAFT_1019149</name>
</gene>